<keyword evidence="3" id="KW-1185">Reference proteome</keyword>
<evidence type="ECO:0000313" key="2">
    <source>
        <dbReference type="EMBL" id="TVT31887.1"/>
    </source>
</evidence>
<comment type="caution">
    <text evidence="2">The sequence shown here is derived from an EMBL/GenBank/DDBJ whole genome shotgun (WGS) entry which is preliminary data.</text>
</comment>
<evidence type="ECO:0000313" key="3">
    <source>
        <dbReference type="Proteomes" id="UP000320011"/>
    </source>
</evidence>
<organism evidence="2 3">
    <name type="scientific">Amycolatopsis rhizosphaerae</name>
    <dbReference type="NCBI Taxonomy" id="2053003"/>
    <lineage>
        <taxon>Bacteria</taxon>
        <taxon>Bacillati</taxon>
        <taxon>Actinomycetota</taxon>
        <taxon>Actinomycetes</taxon>
        <taxon>Pseudonocardiales</taxon>
        <taxon>Pseudonocardiaceae</taxon>
        <taxon>Amycolatopsis</taxon>
    </lineage>
</organism>
<dbReference type="AlphaFoldDB" id="A0A558B5U0"/>
<reference evidence="2 3" key="2">
    <citation type="submission" date="2019-08" db="EMBL/GenBank/DDBJ databases">
        <title>Amycolatopsis acidicola sp. nov., isolated from peat swamp forest soil.</title>
        <authorList>
            <person name="Srisuk N."/>
        </authorList>
    </citation>
    <scope>NUCLEOTIDE SEQUENCE [LARGE SCALE GENOMIC DNA]</scope>
    <source>
        <strain evidence="2 3">TBRC 6029</strain>
    </source>
</reference>
<protein>
    <submittedName>
        <fullName evidence="2">MFS transporter</fullName>
    </submittedName>
</protein>
<accession>A0A558B5U0</accession>
<reference evidence="2 3" key="1">
    <citation type="submission" date="2019-07" db="EMBL/GenBank/DDBJ databases">
        <authorList>
            <person name="Duangmal K."/>
            <person name="Teo W.F.A."/>
        </authorList>
    </citation>
    <scope>NUCLEOTIDE SEQUENCE [LARGE SCALE GENOMIC DNA]</scope>
    <source>
        <strain evidence="2 3">TBRC 6029</strain>
    </source>
</reference>
<keyword evidence="1" id="KW-1133">Transmembrane helix</keyword>
<dbReference type="Proteomes" id="UP000320011">
    <property type="component" value="Unassembled WGS sequence"/>
</dbReference>
<keyword evidence="1" id="KW-0812">Transmembrane</keyword>
<proteinExistence type="predicted"/>
<evidence type="ECO:0000256" key="1">
    <source>
        <dbReference type="SAM" id="Phobius"/>
    </source>
</evidence>
<feature type="non-terminal residue" evidence="2">
    <location>
        <position position="51"/>
    </location>
</feature>
<sequence>MSGPTDRVAVIATFRDSPPAVKTLLAGVFINRLSGFLNIFLVLFLTSTGYG</sequence>
<gene>
    <name evidence="2" type="ORF">FNH05_28010</name>
</gene>
<feature type="transmembrane region" description="Helical" evidence="1">
    <location>
        <begin position="24"/>
        <end position="45"/>
    </location>
</feature>
<keyword evidence="1" id="KW-0472">Membrane</keyword>
<name>A0A558B5U0_9PSEU</name>
<dbReference type="EMBL" id="VJWX01000381">
    <property type="protein sequence ID" value="TVT31887.1"/>
    <property type="molecule type" value="Genomic_DNA"/>
</dbReference>